<dbReference type="GO" id="GO:0071044">
    <property type="term" value="P:histone mRNA catabolic process"/>
    <property type="evidence" value="ECO:0007669"/>
    <property type="project" value="TreeGrafter"/>
</dbReference>
<organism evidence="3 6">
    <name type="scientific">Didymodactylos carnosus</name>
    <dbReference type="NCBI Taxonomy" id="1234261"/>
    <lineage>
        <taxon>Eukaryota</taxon>
        <taxon>Metazoa</taxon>
        <taxon>Spiralia</taxon>
        <taxon>Gnathifera</taxon>
        <taxon>Rotifera</taxon>
        <taxon>Eurotatoria</taxon>
        <taxon>Bdelloidea</taxon>
        <taxon>Philodinida</taxon>
        <taxon>Philodinidae</taxon>
        <taxon>Didymodactylos</taxon>
    </lineage>
</organism>
<dbReference type="InterPro" id="IPR002562">
    <property type="entry name" value="3'-5'_exonuclease_dom"/>
</dbReference>
<evidence type="ECO:0000313" key="3">
    <source>
        <dbReference type="EMBL" id="CAF1079187.1"/>
    </source>
</evidence>
<dbReference type="EMBL" id="CAJNOQ010004925">
    <property type="protein sequence ID" value="CAF1079187.1"/>
    <property type="molecule type" value="Genomic_DNA"/>
</dbReference>
<dbReference type="InterPro" id="IPR012337">
    <property type="entry name" value="RNaseH-like_sf"/>
</dbReference>
<dbReference type="PANTHER" id="PTHR12124:SF47">
    <property type="entry name" value="EXOSOME COMPONENT 10"/>
    <property type="match status" value="1"/>
</dbReference>
<dbReference type="GO" id="GO:0000467">
    <property type="term" value="P:exonucleolytic trimming to generate mature 3'-end of 5.8S rRNA from tricistronic rRNA transcript (SSU-rRNA, 5.8S rRNA, LSU-rRNA)"/>
    <property type="evidence" value="ECO:0007669"/>
    <property type="project" value="InterPro"/>
</dbReference>
<dbReference type="PANTHER" id="PTHR12124">
    <property type="entry name" value="POLYMYOSITIS/SCLERODERMA AUTOANTIGEN-RELATED"/>
    <property type="match status" value="1"/>
</dbReference>
<dbReference type="InterPro" id="IPR036397">
    <property type="entry name" value="RNaseH_sf"/>
</dbReference>
<dbReference type="GO" id="GO:0000175">
    <property type="term" value="F:3'-5'-RNA exonuclease activity"/>
    <property type="evidence" value="ECO:0007669"/>
    <property type="project" value="InterPro"/>
</dbReference>
<accession>A0A814MHW1</accession>
<evidence type="ECO:0000313" key="5">
    <source>
        <dbReference type="EMBL" id="CAF3845297.1"/>
    </source>
</evidence>
<dbReference type="GO" id="GO:0071037">
    <property type="term" value="P:nuclear polyadenylation-dependent snRNA catabolic process"/>
    <property type="evidence" value="ECO:0007669"/>
    <property type="project" value="TreeGrafter"/>
</dbReference>
<dbReference type="EMBL" id="CAJNOK010008322">
    <property type="protein sequence ID" value="CAF1060412.1"/>
    <property type="molecule type" value="Genomic_DNA"/>
</dbReference>
<dbReference type="SUPFAM" id="SSF53098">
    <property type="entry name" value="Ribonuclease H-like"/>
    <property type="match status" value="1"/>
</dbReference>
<dbReference type="GO" id="GO:0071039">
    <property type="term" value="P:nuclear polyadenylation-dependent CUT catabolic process"/>
    <property type="evidence" value="ECO:0007669"/>
    <property type="project" value="TreeGrafter"/>
</dbReference>
<name>A0A814MHW1_9BILA</name>
<dbReference type="GO" id="GO:0071036">
    <property type="term" value="P:nuclear polyadenylation-dependent snoRNA catabolic process"/>
    <property type="evidence" value="ECO:0007669"/>
    <property type="project" value="TreeGrafter"/>
</dbReference>
<dbReference type="GO" id="GO:0071038">
    <property type="term" value="P:TRAMP-dependent tRNA surveillance pathway"/>
    <property type="evidence" value="ECO:0007669"/>
    <property type="project" value="TreeGrafter"/>
</dbReference>
<dbReference type="Gene3D" id="3.30.420.10">
    <property type="entry name" value="Ribonuclease H-like superfamily/Ribonuclease H"/>
    <property type="match status" value="1"/>
</dbReference>
<evidence type="ECO:0000313" key="2">
    <source>
        <dbReference type="EMBL" id="CAF1060412.1"/>
    </source>
</evidence>
<dbReference type="Pfam" id="PF01612">
    <property type="entry name" value="DNA_pol_A_exo1"/>
    <property type="match status" value="1"/>
</dbReference>
<dbReference type="GO" id="GO:0005730">
    <property type="term" value="C:nucleolus"/>
    <property type="evidence" value="ECO:0007669"/>
    <property type="project" value="TreeGrafter"/>
</dbReference>
<dbReference type="InterPro" id="IPR045092">
    <property type="entry name" value="Rrp6-like"/>
</dbReference>
<dbReference type="AlphaFoldDB" id="A0A814MHW1"/>
<dbReference type="GO" id="GO:0003727">
    <property type="term" value="F:single-stranded RNA binding"/>
    <property type="evidence" value="ECO:0007669"/>
    <property type="project" value="TreeGrafter"/>
</dbReference>
<sequence length="139" mass="16105">MLNICTRPLWCLTYLICTSVFDKFMEEIFHPPFCLPPLVKVDNEQAFAGFKLSNPTTAVIQISTESKDFLLYNNSIDRTVVSSLNEITHNPTILKIIHDVLQDAIYLREEYALEFCNMFDTDTASELLELLKRKYSFLL</sequence>
<dbReference type="GO" id="GO:0071051">
    <property type="term" value="P:poly(A)-dependent snoRNA 3'-end processing"/>
    <property type="evidence" value="ECO:0007669"/>
    <property type="project" value="TreeGrafter"/>
</dbReference>
<dbReference type="OrthoDB" id="26838at2759"/>
<proteinExistence type="predicted"/>
<reference evidence="3" key="1">
    <citation type="submission" date="2021-02" db="EMBL/GenBank/DDBJ databases">
        <authorList>
            <person name="Nowell W R."/>
        </authorList>
    </citation>
    <scope>NUCLEOTIDE SEQUENCE</scope>
</reference>
<evidence type="ECO:0000313" key="6">
    <source>
        <dbReference type="Proteomes" id="UP000663829"/>
    </source>
</evidence>
<evidence type="ECO:0000259" key="1">
    <source>
        <dbReference type="Pfam" id="PF01612"/>
    </source>
</evidence>
<dbReference type="EMBL" id="CAJOBC010004925">
    <property type="protein sequence ID" value="CAF3845297.1"/>
    <property type="molecule type" value="Genomic_DNA"/>
</dbReference>
<dbReference type="GO" id="GO:0000176">
    <property type="term" value="C:nuclear exosome (RNase complex)"/>
    <property type="evidence" value="ECO:0007669"/>
    <property type="project" value="TreeGrafter"/>
</dbReference>
<dbReference type="Proteomes" id="UP000682733">
    <property type="component" value="Unassembled WGS sequence"/>
</dbReference>
<gene>
    <name evidence="3" type="ORF">GPM918_LOCUS17680</name>
    <name evidence="2" type="ORF">OVA965_LOCUS17384</name>
    <name evidence="5" type="ORF">SRO942_LOCUS17677</name>
    <name evidence="4" type="ORF">TMI583_LOCUS17395</name>
</gene>
<feature type="domain" description="3'-5' exonuclease" evidence="1">
    <location>
        <begin position="39"/>
        <end position="132"/>
    </location>
</feature>
<keyword evidence="6" id="KW-1185">Reference proteome</keyword>
<dbReference type="Proteomes" id="UP000663829">
    <property type="component" value="Unassembled WGS sequence"/>
</dbReference>
<evidence type="ECO:0000313" key="4">
    <source>
        <dbReference type="EMBL" id="CAF3825969.1"/>
    </source>
</evidence>
<comment type="caution">
    <text evidence="3">The sequence shown here is derived from an EMBL/GenBank/DDBJ whole genome shotgun (WGS) entry which is preliminary data.</text>
</comment>
<dbReference type="EMBL" id="CAJOBA010008337">
    <property type="protein sequence ID" value="CAF3825969.1"/>
    <property type="molecule type" value="Genomic_DNA"/>
</dbReference>
<dbReference type="GO" id="GO:0071035">
    <property type="term" value="P:nuclear polyadenylation-dependent rRNA catabolic process"/>
    <property type="evidence" value="ECO:0007669"/>
    <property type="project" value="TreeGrafter"/>
</dbReference>
<dbReference type="Proteomes" id="UP000677228">
    <property type="component" value="Unassembled WGS sequence"/>
</dbReference>
<protein>
    <recommendedName>
        <fullName evidence="1">3'-5' exonuclease domain-containing protein</fullName>
    </recommendedName>
</protein>
<dbReference type="GO" id="GO:0071040">
    <property type="term" value="P:nuclear polyadenylation-dependent antisense transcript catabolic process"/>
    <property type="evidence" value="ECO:0007669"/>
    <property type="project" value="TreeGrafter"/>
</dbReference>
<dbReference type="Proteomes" id="UP000681722">
    <property type="component" value="Unassembled WGS sequence"/>
</dbReference>